<dbReference type="EMBL" id="JTDY01004771">
    <property type="protein sequence ID" value="KOB67783.1"/>
    <property type="molecule type" value="Genomic_DNA"/>
</dbReference>
<feature type="transmembrane region" description="Helical" evidence="1">
    <location>
        <begin position="162"/>
        <end position="182"/>
    </location>
</feature>
<dbReference type="GO" id="GO:0043652">
    <property type="term" value="P:engulfment of apoptotic cell"/>
    <property type="evidence" value="ECO:0007669"/>
    <property type="project" value="TreeGrafter"/>
</dbReference>
<feature type="transmembrane region" description="Helical" evidence="1">
    <location>
        <begin position="90"/>
        <end position="113"/>
    </location>
</feature>
<feature type="transmembrane region" description="Helical" evidence="1">
    <location>
        <begin position="133"/>
        <end position="150"/>
    </location>
</feature>
<dbReference type="AlphaFoldDB" id="A0A0L7KWZ8"/>
<dbReference type="PANTHER" id="PTHR16024:SF27">
    <property type="entry name" value="XK-RELATED PROTEIN"/>
    <property type="match status" value="1"/>
</dbReference>
<gene>
    <name evidence="2" type="ORF">OBRU01_18377</name>
</gene>
<sequence length="243" mass="28341">MIETVNITPPPAMPAPRPGSIAVWAEKLMENAESFPTWISAPTRRKYCDHEVVQDEPDIPRRVPRSYMRGLEPQDATAALVHYMAWYTFFIARLISIACFINFFPVLAIILIFSHYQVMLLFLIVPQASTLRRSFYIFLAFIYLFCLMEFKIRFRHVRVWHVFWIIVCTVETIVFTGLWASISSSNIDDWWKEYVVKHVAITHNGGLLKRYIAVHATRLLTFYDLIRVSKEDQSDCKTIQISG</sequence>
<dbReference type="GO" id="GO:1902742">
    <property type="term" value="P:apoptotic process involved in development"/>
    <property type="evidence" value="ECO:0007669"/>
    <property type="project" value="TreeGrafter"/>
</dbReference>
<keyword evidence="3" id="KW-1185">Reference proteome</keyword>
<evidence type="ECO:0000313" key="3">
    <source>
        <dbReference type="Proteomes" id="UP000037510"/>
    </source>
</evidence>
<comment type="caution">
    <text evidence="2">The sequence shown here is derived from an EMBL/GenBank/DDBJ whole genome shotgun (WGS) entry which is preliminary data.</text>
</comment>
<protein>
    <submittedName>
        <fullName evidence="2">XK-related protein</fullName>
    </submittedName>
</protein>
<keyword evidence="1" id="KW-0812">Transmembrane</keyword>
<evidence type="ECO:0000313" key="2">
    <source>
        <dbReference type="EMBL" id="KOB67783.1"/>
    </source>
</evidence>
<evidence type="ECO:0000256" key="1">
    <source>
        <dbReference type="SAM" id="Phobius"/>
    </source>
</evidence>
<proteinExistence type="predicted"/>
<dbReference type="InterPro" id="IPR050895">
    <property type="entry name" value="XK-related_scramblase"/>
</dbReference>
<name>A0A0L7KWZ8_OPEBR</name>
<dbReference type="PANTHER" id="PTHR16024">
    <property type="entry name" value="XK-RELATED PROTEIN"/>
    <property type="match status" value="1"/>
</dbReference>
<dbReference type="GO" id="GO:0005886">
    <property type="term" value="C:plasma membrane"/>
    <property type="evidence" value="ECO:0007669"/>
    <property type="project" value="TreeGrafter"/>
</dbReference>
<keyword evidence="1" id="KW-1133">Transmembrane helix</keyword>
<organism evidence="2 3">
    <name type="scientific">Operophtera brumata</name>
    <name type="common">Winter moth</name>
    <name type="synonym">Phalaena brumata</name>
    <dbReference type="NCBI Taxonomy" id="104452"/>
    <lineage>
        <taxon>Eukaryota</taxon>
        <taxon>Metazoa</taxon>
        <taxon>Ecdysozoa</taxon>
        <taxon>Arthropoda</taxon>
        <taxon>Hexapoda</taxon>
        <taxon>Insecta</taxon>
        <taxon>Pterygota</taxon>
        <taxon>Neoptera</taxon>
        <taxon>Endopterygota</taxon>
        <taxon>Lepidoptera</taxon>
        <taxon>Glossata</taxon>
        <taxon>Ditrysia</taxon>
        <taxon>Geometroidea</taxon>
        <taxon>Geometridae</taxon>
        <taxon>Larentiinae</taxon>
        <taxon>Operophtera</taxon>
    </lineage>
</organism>
<dbReference type="GO" id="GO:0070782">
    <property type="term" value="P:phosphatidylserine exposure on apoptotic cell surface"/>
    <property type="evidence" value="ECO:0007669"/>
    <property type="project" value="TreeGrafter"/>
</dbReference>
<keyword evidence="1" id="KW-0472">Membrane</keyword>
<dbReference type="Proteomes" id="UP000037510">
    <property type="component" value="Unassembled WGS sequence"/>
</dbReference>
<reference evidence="2 3" key="1">
    <citation type="journal article" date="2015" name="Genome Biol. Evol.">
        <title>The genome of winter moth (Operophtera brumata) provides a genomic perspective on sexual dimorphism and phenology.</title>
        <authorList>
            <person name="Derks M.F."/>
            <person name="Smit S."/>
            <person name="Salis L."/>
            <person name="Schijlen E."/>
            <person name="Bossers A."/>
            <person name="Mateman C."/>
            <person name="Pijl A.S."/>
            <person name="de Ridder D."/>
            <person name="Groenen M.A."/>
            <person name="Visser M.E."/>
            <person name="Megens H.J."/>
        </authorList>
    </citation>
    <scope>NUCLEOTIDE SEQUENCE [LARGE SCALE GENOMIC DNA]</scope>
    <source>
        <strain evidence="2">WM2013NL</strain>
        <tissue evidence="2">Head and thorax</tissue>
    </source>
</reference>
<accession>A0A0L7KWZ8</accession>